<reference evidence="1 2" key="1">
    <citation type="submission" date="2018-06" db="EMBL/GenBank/DDBJ databases">
        <authorList>
            <person name="Zhirakovskaya E."/>
        </authorList>
    </citation>
    <scope>NUCLEOTIDE SEQUENCE [LARGE SCALE GENOMIC DNA]</scope>
    <source>
        <strain evidence="1 2">LY3</strain>
    </source>
</reference>
<dbReference type="EMBL" id="QLIN01000008">
    <property type="protein sequence ID" value="RAI67490.1"/>
    <property type="molecule type" value="Genomic_DNA"/>
</dbReference>
<organism evidence="1 2">
    <name type="scientific">Pseudomonas fluorescens</name>
    <dbReference type="NCBI Taxonomy" id="294"/>
    <lineage>
        <taxon>Bacteria</taxon>
        <taxon>Pseudomonadati</taxon>
        <taxon>Pseudomonadota</taxon>
        <taxon>Gammaproteobacteria</taxon>
        <taxon>Pseudomonadales</taxon>
        <taxon>Pseudomonadaceae</taxon>
        <taxon>Pseudomonas</taxon>
    </lineage>
</organism>
<gene>
    <name evidence="1" type="ORF">DOZ80_19430</name>
</gene>
<proteinExistence type="predicted"/>
<protein>
    <submittedName>
        <fullName evidence="1">Uncharacterized protein</fullName>
    </submittedName>
</protein>
<accession>A0A327MWW8</accession>
<evidence type="ECO:0000313" key="1">
    <source>
        <dbReference type="EMBL" id="RAI67490.1"/>
    </source>
</evidence>
<dbReference type="Proteomes" id="UP000249493">
    <property type="component" value="Unassembled WGS sequence"/>
</dbReference>
<sequence length="62" mass="6606">MLAMVVNDDVGRLTPRGVLGCIASKLAPTMKSAFFGILSSRYNTLCCPTLPPIETLPCPPRA</sequence>
<evidence type="ECO:0000313" key="2">
    <source>
        <dbReference type="Proteomes" id="UP000249493"/>
    </source>
</evidence>
<name>A0A327MWW8_PSEFL</name>
<dbReference type="AlphaFoldDB" id="A0A327MWW8"/>
<comment type="caution">
    <text evidence="1">The sequence shown here is derived from an EMBL/GenBank/DDBJ whole genome shotgun (WGS) entry which is preliminary data.</text>
</comment>